<keyword evidence="5" id="KW-1185">Reference proteome</keyword>
<protein>
    <recommendedName>
        <fullName evidence="6">Tetratricopeptide repeat-containing protein</fullName>
    </recommendedName>
</protein>
<evidence type="ECO:0000256" key="3">
    <source>
        <dbReference type="SAM" id="SignalP"/>
    </source>
</evidence>
<dbReference type="Proteomes" id="UP001227126">
    <property type="component" value="Unassembled WGS sequence"/>
</dbReference>
<reference evidence="4 5" key="1">
    <citation type="submission" date="2023-05" db="EMBL/GenBank/DDBJ databases">
        <title>Sedimentitalea sp. nov. JM2-8.</title>
        <authorList>
            <person name="Huang J."/>
        </authorList>
    </citation>
    <scope>NUCLEOTIDE SEQUENCE [LARGE SCALE GENOMIC DNA]</scope>
    <source>
        <strain evidence="4 5">JM2-8</strain>
    </source>
</reference>
<name>A0ABT7FH61_9RHOB</name>
<dbReference type="InterPro" id="IPR050498">
    <property type="entry name" value="Ycf3"/>
</dbReference>
<evidence type="ECO:0008006" key="6">
    <source>
        <dbReference type="Google" id="ProtNLM"/>
    </source>
</evidence>
<proteinExistence type="predicted"/>
<dbReference type="RefSeq" id="WP_284486318.1">
    <property type="nucleotide sequence ID" value="NZ_JASNJE010000019.1"/>
</dbReference>
<feature type="signal peptide" evidence="3">
    <location>
        <begin position="1"/>
        <end position="20"/>
    </location>
</feature>
<evidence type="ECO:0000313" key="5">
    <source>
        <dbReference type="Proteomes" id="UP001227126"/>
    </source>
</evidence>
<dbReference type="Gene3D" id="1.25.40.10">
    <property type="entry name" value="Tetratricopeptide repeat domain"/>
    <property type="match status" value="1"/>
</dbReference>
<accession>A0ABT7FH61</accession>
<feature type="chain" id="PRO_5046312851" description="Tetratricopeptide repeat-containing protein" evidence="3">
    <location>
        <begin position="21"/>
        <end position="188"/>
    </location>
</feature>
<evidence type="ECO:0000256" key="2">
    <source>
        <dbReference type="ARBA" id="ARBA00022803"/>
    </source>
</evidence>
<evidence type="ECO:0000256" key="1">
    <source>
        <dbReference type="ARBA" id="ARBA00022737"/>
    </source>
</evidence>
<evidence type="ECO:0000313" key="4">
    <source>
        <dbReference type="EMBL" id="MDK3074385.1"/>
    </source>
</evidence>
<dbReference type="SMART" id="SM00028">
    <property type="entry name" value="TPR"/>
    <property type="match status" value="2"/>
</dbReference>
<comment type="caution">
    <text evidence="4">The sequence shown here is derived from an EMBL/GenBank/DDBJ whole genome shotgun (WGS) entry which is preliminary data.</text>
</comment>
<dbReference type="InterPro" id="IPR019734">
    <property type="entry name" value="TPR_rpt"/>
</dbReference>
<dbReference type="PANTHER" id="PTHR44858">
    <property type="entry name" value="TETRATRICOPEPTIDE REPEAT PROTEIN 6"/>
    <property type="match status" value="1"/>
</dbReference>
<dbReference type="SUPFAM" id="SSF48452">
    <property type="entry name" value="TPR-like"/>
    <property type="match status" value="1"/>
</dbReference>
<dbReference type="PANTHER" id="PTHR44858:SF1">
    <property type="entry name" value="UDP-N-ACETYLGLUCOSAMINE--PEPTIDE N-ACETYLGLUCOSAMINYLTRANSFERASE SPINDLY-RELATED"/>
    <property type="match status" value="1"/>
</dbReference>
<keyword evidence="1" id="KW-0677">Repeat</keyword>
<dbReference type="InterPro" id="IPR011990">
    <property type="entry name" value="TPR-like_helical_dom_sf"/>
</dbReference>
<dbReference type="EMBL" id="JASNJE010000019">
    <property type="protein sequence ID" value="MDK3074385.1"/>
    <property type="molecule type" value="Genomic_DNA"/>
</dbReference>
<gene>
    <name evidence="4" type="ORF">QO034_14875</name>
</gene>
<organism evidence="4 5">
    <name type="scientific">Sedimentitalea xiamensis</name>
    <dbReference type="NCBI Taxonomy" id="3050037"/>
    <lineage>
        <taxon>Bacteria</taxon>
        <taxon>Pseudomonadati</taxon>
        <taxon>Pseudomonadota</taxon>
        <taxon>Alphaproteobacteria</taxon>
        <taxon>Rhodobacterales</taxon>
        <taxon>Paracoccaceae</taxon>
        <taxon>Sedimentitalea</taxon>
    </lineage>
</organism>
<keyword evidence="3" id="KW-0732">Signal</keyword>
<sequence>MKRFGISLLTGILSSGPVLADGCPAAPDHSGRLKDLVAQIRAATTETQARDLSNQMWALWADAPDEPSQEMLDHGMSRRGAYDFLGALESFNRLVDYCPHYAEGYNQRAFVNYLRHDFAAALIDLDQAIALSPNHVAAISGRALTLLGLNRLDEAREDMARALELNPWLPERGLAAPGGPLAPPGKDI</sequence>
<keyword evidence="2" id="KW-0802">TPR repeat</keyword>